<evidence type="ECO:0000259" key="4">
    <source>
        <dbReference type="Pfam" id="PF07859"/>
    </source>
</evidence>
<accession>A0ABV3U007</accession>
<dbReference type="SUPFAM" id="SSF53474">
    <property type="entry name" value="alpha/beta-Hydrolases"/>
    <property type="match status" value="1"/>
</dbReference>
<dbReference type="RefSeq" id="WP_368376642.1">
    <property type="nucleotide sequence ID" value="NZ_JBFRYB010000001.1"/>
</dbReference>
<feature type="active site" evidence="3">
    <location>
        <position position="149"/>
    </location>
</feature>
<gene>
    <name evidence="5" type="ORF">AB4875_13825</name>
</gene>
<evidence type="ECO:0000313" key="5">
    <source>
        <dbReference type="EMBL" id="MEX1666568.1"/>
    </source>
</evidence>
<dbReference type="Proteomes" id="UP001557484">
    <property type="component" value="Unassembled WGS sequence"/>
</dbReference>
<dbReference type="GO" id="GO:0016787">
    <property type="term" value="F:hydrolase activity"/>
    <property type="evidence" value="ECO:0007669"/>
    <property type="project" value="UniProtKB-KW"/>
</dbReference>
<comment type="similarity">
    <text evidence="1">Belongs to the 'GDXG' lipolytic enzyme family.</text>
</comment>
<evidence type="ECO:0000256" key="1">
    <source>
        <dbReference type="ARBA" id="ARBA00010515"/>
    </source>
</evidence>
<feature type="domain" description="Alpha/beta hydrolase fold-3" evidence="4">
    <location>
        <begin position="76"/>
        <end position="275"/>
    </location>
</feature>
<dbReference type="Gene3D" id="3.40.50.1820">
    <property type="entry name" value="alpha/beta hydrolase"/>
    <property type="match status" value="1"/>
</dbReference>
<dbReference type="InterPro" id="IPR033140">
    <property type="entry name" value="Lipase_GDXG_put_SER_AS"/>
</dbReference>
<organism evidence="5 6">
    <name type="scientific">Zhongshania arctica</name>
    <dbReference type="NCBI Taxonomy" id="3238302"/>
    <lineage>
        <taxon>Bacteria</taxon>
        <taxon>Pseudomonadati</taxon>
        <taxon>Pseudomonadota</taxon>
        <taxon>Gammaproteobacteria</taxon>
        <taxon>Cellvibrionales</taxon>
        <taxon>Spongiibacteraceae</taxon>
        <taxon>Zhongshania</taxon>
    </lineage>
</organism>
<comment type="caution">
    <text evidence="5">The sequence shown here is derived from an EMBL/GenBank/DDBJ whole genome shotgun (WGS) entry which is preliminary data.</text>
</comment>
<dbReference type="PANTHER" id="PTHR48081">
    <property type="entry name" value="AB HYDROLASE SUPERFAMILY PROTEIN C4A8.06C"/>
    <property type="match status" value="1"/>
</dbReference>
<dbReference type="PROSITE" id="PS01174">
    <property type="entry name" value="LIPASE_GDXG_SER"/>
    <property type="match status" value="1"/>
</dbReference>
<dbReference type="InterPro" id="IPR029058">
    <property type="entry name" value="AB_hydrolase_fold"/>
</dbReference>
<protein>
    <submittedName>
        <fullName evidence="5">Alpha/beta hydrolase</fullName>
    </submittedName>
</protein>
<dbReference type="InterPro" id="IPR050300">
    <property type="entry name" value="GDXG_lipolytic_enzyme"/>
</dbReference>
<name>A0ABV3U007_9GAMM</name>
<evidence type="ECO:0000313" key="6">
    <source>
        <dbReference type="Proteomes" id="UP001557484"/>
    </source>
</evidence>
<dbReference type="PANTHER" id="PTHR48081:SF8">
    <property type="entry name" value="ALPHA_BETA HYDROLASE FOLD-3 DOMAIN-CONTAINING PROTEIN-RELATED"/>
    <property type="match status" value="1"/>
</dbReference>
<dbReference type="Pfam" id="PF07859">
    <property type="entry name" value="Abhydrolase_3"/>
    <property type="match status" value="1"/>
</dbReference>
<keyword evidence="2 5" id="KW-0378">Hydrolase</keyword>
<dbReference type="EMBL" id="JBFRYB010000001">
    <property type="protein sequence ID" value="MEX1666568.1"/>
    <property type="molecule type" value="Genomic_DNA"/>
</dbReference>
<evidence type="ECO:0000256" key="3">
    <source>
        <dbReference type="PROSITE-ProRule" id="PRU10038"/>
    </source>
</evidence>
<reference evidence="5 6" key="1">
    <citation type="journal article" date="2011" name="Int. J. Syst. Evol. Microbiol.">
        <title>Zhongshania antarctica gen. nov., sp. nov. and Zhongshania guokunii sp. nov., gammaproteobacteria respectively isolated from coastal attached (fast) ice and surface seawater of the Antarctic.</title>
        <authorList>
            <person name="Li H.J."/>
            <person name="Zhang X.Y."/>
            <person name="Chen C.X."/>
            <person name="Zhang Y.J."/>
            <person name="Gao Z.M."/>
            <person name="Yu Y."/>
            <person name="Chen X.L."/>
            <person name="Chen B."/>
            <person name="Zhang Y.Z."/>
        </authorList>
    </citation>
    <scope>NUCLEOTIDE SEQUENCE [LARGE SCALE GENOMIC DNA]</scope>
    <source>
        <strain evidence="5 6">R06B22</strain>
    </source>
</reference>
<dbReference type="InterPro" id="IPR013094">
    <property type="entry name" value="AB_hydrolase_3"/>
</dbReference>
<sequence length="299" mass="33182">MSLQSFILNKLIRQKQKQNMGLSPERRFKRLRKFMALDTGAVSKNVIVKPDLVAGVPVEWVYPKSLEGNDKTDICVYFHGGAFVMGGMNSHRHMAAYLCQQAKLKMLMVDYRLAPEHPFPAAVDDTMAVYSELIANGRSSQKIILAGDSAGGNLALVCMQQIRDAKMAMPRSFLLFSPWLDFKYSSAAFVENNAKDVLLNQTILSESAAMYAAGHPLDDSKISPLEGSVADLPPCLIIASRVEVLRDDSRRLRDSLEAAGGNVTYREWKNVPHAFPVLCKFLPEAKQALKDCADFISTH</sequence>
<keyword evidence="6" id="KW-1185">Reference proteome</keyword>
<evidence type="ECO:0000256" key="2">
    <source>
        <dbReference type="ARBA" id="ARBA00022801"/>
    </source>
</evidence>
<proteinExistence type="inferred from homology"/>